<name>A0AAV2ZBQ0_9STRA</name>
<proteinExistence type="predicted"/>
<dbReference type="Proteomes" id="UP001146120">
    <property type="component" value="Unassembled WGS sequence"/>
</dbReference>
<reference evidence="1" key="2">
    <citation type="journal article" date="2023" name="Microbiol Resour">
        <title>Decontamination and Annotation of the Draft Genome Sequence of the Oomycete Lagenidium giganteum ARSEF 373.</title>
        <authorList>
            <person name="Morgan W.R."/>
            <person name="Tartar A."/>
        </authorList>
    </citation>
    <scope>NUCLEOTIDE SEQUENCE</scope>
    <source>
        <strain evidence="1">ARSEF 373</strain>
    </source>
</reference>
<evidence type="ECO:0000313" key="1">
    <source>
        <dbReference type="EMBL" id="DBA03736.1"/>
    </source>
</evidence>
<organism evidence="1 2">
    <name type="scientific">Lagenidium giganteum</name>
    <dbReference type="NCBI Taxonomy" id="4803"/>
    <lineage>
        <taxon>Eukaryota</taxon>
        <taxon>Sar</taxon>
        <taxon>Stramenopiles</taxon>
        <taxon>Oomycota</taxon>
        <taxon>Peronosporomycetes</taxon>
        <taxon>Pythiales</taxon>
        <taxon>Pythiaceae</taxon>
    </lineage>
</organism>
<gene>
    <name evidence="1" type="ORF">N0F65_004153</name>
</gene>
<reference evidence="1" key="1">
    <citation type="submission" date="2022-11" db="EMBL/GenBank/DDBJ databases">
        <authorList>
            <person name="Morgan W.R."/>
            <person name="Tartar A."/>
        </authorList>
    </citation>
    <scope>NUCLEOTIDE SEQUENCE</scope>
    <source>
        <strain evidence="1">ARSEF 373</strain>
    </source>
</reference>
<protein>
    <submittedName>
        <fullName evidence="1">Uncharacterized protein</fullName>
    </submittedName>
</protein>
<evidence type="ECO:0000313" key="2">
    <source>
        <dbReference type="Proteomes" id="UP001146120"/>
    </source>
</evidence>
<dbReference type="EMBL" id="DAKRPA010000016">
    <property type="protein sequence ID" value="DBA03736.1"/>
    <property type="molecule type" value="Genomic_DNA"/>
</dbReference>
<comment type="caution">
    <text evidence="1">The sequence shown here is derived from an EMBL/GenBank/DDBJ whole genome shotgun (WGS) entry which is preliminary data.</text>
</comment>
<sequence>MGMQRDIRSYAAENITLRLKYLKKRVINYTQAYNPIRPEVFLDESYCNEHHVSSLTWLPVGKSAERFTPSGRGRRVCILGTGFLYYNAIGKRLIGNGWMVG</sequence>
<accession>A0AAV2ZBQ0</accession>
<dbReference type="AlphaFoldDB" id="A0AAV2ZBQ0"/>
<keyword evidence="2" id="KW-1185">Reference proteome</keyword>